<keyword evidence="1" id="KW-0805">Transcription regulation</keyword>
<dbReference type="AlphaFoldDB" id="A0A7K0C233"/>
<dbReference type="Pfam" id="PF00196">
    <property type="entry name" value="GerE"/>
    <property type="match status" value="1"/>
</dbReference>
<dbReference type="Gene3D" id="3.30.450.40">
    <property type="match status" value="1"/>
</dbReference>
<evidence type="ECO:0000259" key="4">
    <source>
        <dbReference type="PROSITE" id="PS50043"/>
    </source>
</evidence>
<dbReference type="SUPFAM" id="SSF55781">
    <property type="entry name" value="GAF domain-like"/>
    <property type="match status" value="1"/>
</dbReference>
<evidence type="ECO:0000313" key="5">
    <source>
        <dbReference type="EMBL" id="MQY07450.1"/>
    </source>
</evidence>
<accession>A0A7K0C233</accession>
<evidence type="ECO:0000313" key="6">
    <source>
        <dbReference type="Proteomes" id="UP000487268"/>
    </source>
</evidence>
<protein>
    <recommendedName>
        <fullName evidence="4">HTH luxR-type domain-containing protein</fullName>
    </recommendedName>
</protein>
<comment type="caution">
    <text evidence="5">The sequence shown here is derived from an EMBL/GenBank/DDBJ whole genome shotgun (WGS) entry which is preliminary data.</text>
</comment>
<dbReference type="Gene3D" id="1.10.10.10">
    <property type="entry name" value="Winged helix-like DNA-binding domain superfamily/Winged helix DNA-binding domain"/>
    <property type="match status" value="1"/>
</dbReference>
<gene>
    <name evidence="5" type="ORF">ACRB68_55500</name>
</gene>
<dbReference type="PROSITE" id="PS50043">
    <property type="entry name" value="HTH_LUXR_2"/>
    <property type="match status" value="1"/>
</dbReference>
<dbReference type="SUPFAM" id="SSF46894">
    <property type="entry name" value="C-terminal effector domain of the bipartite response regulators"/>
    <property type="match status" value="1"/>
</dbReference>
<name>A0A7K0C233_9ACTN</name>
<reference evidence="5 6" key="1">
    <citation type="submission" date="2019-10" db="EMBL/GenBank/DDBJ databases">
        <title>Actinomadura rubteroloni sp. nov. and Actinomadura macrotermitis sp. nov., isolated from the gut of fungus growing-termite Macrotermes natalensis.</title>
        <authorList>
            <person name="Benndorf R."/>
            <person name="Martin K."/>
            <person name="Kuefner M."/>
            <person name="De Beer W."/>
            <person name="Kaster A.-K."/>
            <person name="Vollmers J."/>
            <person name="Poulsen M."/>
            <person name="Beemelmanns C."/>
        </authorList>
    </citation>
    <scope>NUCLEOTIDE SEQUENCE [LARGE SCALE GENOMIC DNA]</scope>
    <source>
        <strain evidence="5 6">RB68</strain>
    </source>
</reference>
<keyword evidence="3" id="KW-0804">Transcription</keyword>
<evidence type="ECO:0000256" key="1">
    <source>
        <dbReference type="ARBA" id="ARBA00023015"/>
    </source>
</evidence>
<dbReference type="PANTHER" id="PTHR44688">
    <property type="entry name" value="DNA-BINDING TRANSCRIPTIONAL ACTIVATOR DEVR_DOSR"/>
    <property type="match status" value="1"/>
</dbReference>
<dbReference type="InterPro" id="IPR036388">
    <property type="entry name" value="WH-like_DNA-bd_sf"/>
</dbReference>
<feature type="domain" description="HTH luxR-type" evidence="4">
    <location>
        <begin position="281"/>
        <end position="346"/>
    </location>
</feature>
<evidence type="ECO:0000256" key="3">
    <source>
        <dbReference type="ARBA" id="ARBA00023163"/>
    </source>
</evidence>
<dbReference type="CDD" id="cd06170">
    <property type="entry name" value="LuxR_C_like"/>
    <property type="match status" value="1"/>
</dbReference>
<keyword evidence="2" id="KW-0238">DNA-binding</keyword>
<dbReference type="PANTHER" id="PTHR44688:SF16">
    <property type="entry name" value="DNA-BINDING TRANSCRIPTIONAL ACTIVATOR DEVR_DOSR"/>
    <property type="match status" value="1"/>
</dbReference>
<sequence length="368" mass="39243">MVGPGHPEGMDLPAQVRRLAAEDLGLTEVRVRLDRLLRAAVGYDMAAVSTLDPSTLLWTSCFVSGADAAGAADRERVLFDIEFRGTDVNGYRELAAAPVPVAGLHAATGGRISRAERHRELLHDLGVSDEARVMLRTRTGCWGSLTLYRTEPSPPFSPAELALLAEISGPAADLFRLTLLRAALAAPGDLTGPPGLLLVGPSGQTRTVTDDARRWLATLDDRDRLPSAVRAVAAAVRGGDGLARAALPARDGRWVVLHGSAAGDQTAVIVEGARPAVIGEVITRAYGLTPREREITELAAQGRTTRQMAARLGLSPFTVQDHLKATYAKIGVRSRAELVAALYTRHYSPRAAGRPSPYGWYLDDAVVT</sequence>
<dbReference type="InterPro" id="IPR016032">
    <property type="entry name" value="Sig_transdc_resp-reg_C-effctor"/>
</dbReference>
<dbReference type="InterPro" id="IPR000792">
    <property type="entry name" value="Tscrpt_reg_LuxR_C"/>
</dbReference>
<dbReference type="PRINTS" id="PR00038">
    <property type="entry name" value="HTHLUXR"/>
</dbReference>
<organism evidence="5 6">
    <name type="scientific">Actinomadura macrotermitis</name>
    <dbReference type="NCBI Taxonomy" id="2585200"/>
    <lineage>
        <taxon>Bacteria</taxon>
        <taxon>Bacillati</taxon>
        <taxon>Actinomycetota</taxon>
        <taxon>Actinomycetes</taxon>
        <taxon>Streptosporangiales</taxon>
        <taxon>Thermomonosporaceae</taxon>
        <taxon>Actinomadura</taxon>
    </lineage>
</organism>
<dbReference type="EMBL" id="WEGH01000003">
    <property type="protein sequence ID" value="MQY07450.1"/>
    <property type="molecule type" value="Genomic_DNA"/>
</dbReference>
<dbReference type="InterPro" id="IPR029016">
    <property type="entry name" value="GAF-like_dom_sf"/>
</dbReference>
<dbReference type="Proteomes" id="UP000487268">
    <property type="component" value="Unassembled WGS sequence"/>
</dbReference>
<dbReference type="GO" id="GO:0006355">
    <property type="term" value="P:regulation of DNA-templated transcription"/>
    <property type="evidence" value="ECO:0007669"/>
    <property type="project" value="InterPro"/>
</dbReference>
<proteinExistence type="predicted"/>
<dbReference type="SMART" id="SM00421">
    <property type="entry name" value="HTH_LUXR"/>
    <property type="match status" value="1"/>
</dbReference>
<keyword evidence="6" id="KW-1185">Reference proteome</keyword>
<evidence type="ECO:0000256" key="2">
    <source>
        <dbReference type="ARBA" id="ARBA00023125"/>
    </source>
</evidence>
<dbReference type="GO" id="GO:0003677">
    <property type="term" value="F:DNA binding"/>
    <property type="evidence" value="ECO:0007669"/>
    <property type="project" value="UniProtKB-KW"/>
</dbReference>